<dbReference type="Pfam" id="PF01243">
    <property type="entry name" value="PNPOx_N"/>
    <property type="match status" value="1"/>
</dbReference>
<feature type="domain" description="Pyridoxamine 5'-phosphate oxidase N-terminal" evidence="1">
    <location>
        <begin position="2"/>
        <end position="121"/>
    </location>
</feature>
<evidence type="ECO:0000313" key="2">
    <source>
        <dbReference type="EMBL" id="EOH91120.1"/>
    </source>
</evidence>
<dbReference type="PANTHER" id="PTHR34818:SF1">
    <property type="entry name" value="PROTEIN BLI-3"/>
    <property type="match status" value="1"/>
</dbReference>
<comment type="caution">
    <text evidence="2">The sequence shown here is derived from an EMBL/GenBank/DDBJ whole genome shotgun (WGS) entry which is preliminary data.</text>
</comment>
<dbReference type="InterPro" id="IPR052917">
    <property type="entry name" value="Stress-Dev_Protein"/>
</dbReference>
<name>R2S6H3_9ENTE</name>
<keyword evidence="3" id="KW-1185">Reference proteome</keyword>
<dbReference type="InterPro" id="IPR011576">
    <property type="entry name" value="Pyridox_Oxase_N"/>
</dbReference>
<accession>R2S6H3</accession>
<evidence type="ECO:0000259" key="1">
    <source>
        <dbReference type="Pfam" id="PF01243"/>
    </source>
</evidence>
<dbReference type="SUPFAM" id="SSF50475">
    <property type="entry name" value="FMN-binding split barrel"/>
    <property type="match status" value="1"/>
</dbReference>
<dbReference type="Gene3D" id="2.30.110.10">
    <property type="entry name" value="Electron Transport, Fmn-binding Protein, Chain A"/>
    <property type="match status" value="1"/>
</dbReference>
<dbReference type="AlphaFoldDB" id="R2S6H3"/>
<dbReference type="RefSeq" id="WP_010758633.1">
    <property type="nucleotide sequence ID" value="NZ_ASWD01000004.1"/>
</dbReference>
<dbReference type="Proteomes" id="UP000013782">
    <property type="component" value="Unassembled WGS sequence"/>
</dbReference>
<protein>
    <recommendedName>
        <fullName evidence="1">Pyridoxamine 5'-phosphate oxidase N-terminal domain-containing protein</fullName>
    </recommendedName>
</protein>
<dbReference type="EMBL" id="AJAQ01000035">
    <property type="protein sequence ID" value="EOH91120.1"/>
    <property type="molecule type" value="Genomic_DNA"/>
</dbReference>
<dbReference type="PATRIC" id="fig|1158607.3.peg.3656"/>
<sequence length="134" mass="15350">MRPRIEELIQEQEICFLGSVTAVGYPMIRAMLRPIKIEGNSFYLHTNTSSSKVQQLIKNPKSCLYVCNPTTFEGVTLLGEMEVLLAEAEKQPFWKEEYRIYYSQGEGLSDFTVLKFKAASGEHYQNFAVGTFDY</sequence>
<dbReference type="eggNOG" id="COG3871">
    <property type="taxonomic scope" value="Bacteria"/>
</dbReference>
<organism evidence="2 3">
    <name type="scientific">Enterococcus pallens ATCC BAA-351</name>
    <dbReference type="NCBI Taxonomy" id="1158607"/>
    <lineage>
        <taxon>Bacteria</taxon>
        <taxon>Bacillati</taxon>
        <taxon>Bacillota</taxon>
        <taxon>Bacilli</taxon>
        <taxon>Lactobacillales</taxon>
        <taxon>Enterococcaceae</taxon>
        <taxon>Enterococcus</taxon>
    </lineage>
</organism>
<dbReference type="OrthoDB" id="1954371at2"/>
<evidence type="ECO:0000313" key="3">
    <source>
        <dbReference type="Proteomes" id="UP000013782"/>
    </source>
</evidence>
<dbReference type="InterPro" id="IPR012349">
    <property type="entry name" value="Split_barrel_FMN-bd"/>
</dbReference>
<dbReference type="PANTHER" id="PTHR34818">
    <property type="entry name" value="PROTEIN BLI-3"/>
    <property type="match status" value="1"/>
</dbReference>
<reference evidence="2 3" key="1">
    <citation type="submission" date="2013-02" db="EMBL/GenBank/DDBJ databases">
        <title>The Genome Sequence of Enterococcus pallens BAA-351.</title>
        <authorList>
            <consortium name="The Broad Institute Genome Sequencing Platform"/>
            <consortium name="The Broad Institute Genome Sequencing Center for Infectious Disease"/>
            <person name="Earl A.M."/>
            <person name="Gilmore M.S."/>
            <person name="Lebreton F."/>
            <person name="Walker B."/>
            <person name="Young S.K."/>
            <person name="Zeng Q."/>
            <person name="Gargeya S."/>
            <person name="Fitzgerald M."/>
            <person name="Haas B."/>
            <person name="Abouelleil A."/>
            <person name="Alvarado L."/>
            <person name="Arachchi H.M."/>
            <person name="Berlin A.M."/>
            <person name="Chapman S.B."/>
            <person name="Dewar J."/>
            <person name="Goldberg J."/>
            <person name="Griggs A."/>
            <person name="Gujja S."/>
            <person name="Hansen M."/>
            <person name="Howarth C."/>
            <person name="Imamovic A."/>
            <person name="Larimer J."/>
            <person name="McCowan C."/>
            <person name="Murphy C."/>
            <person name="Neiman D."/>
            <person name="Pearson M."/>
            <person name="Priest M."/>
            <person name="Roberts A."/>
            <person name="Saif S."/>
            <person name="Shea T."/>
            <person name="Sisk P."/>
            <person name="Sykes S."/>
            <person name="Wortman J."/>
            <person name="Nusbaum C."/>
            <person name="Birren B."/>
        </authorList>
    </citation>
    <scope>NUCLEOTIDE SEQUENCE [LARGE SCALE GENOMIC DNA]</scope>
    <source>
        <strain evidence="2 3">ATCC BAA-351</strain>
    </source>
</reference>
<dbReference type="HOGENOM" id="CLU_133130_0_0_9"/>
<gene>
    <name evidence="2" type="ORF">UAU_03659</name>
</gene>
<proteinExistence type="predicted"/>
<dbReference type="STRING" id="160454.RV10_GL001063"/>